<evidence type="ECO:0000256" key="6">
    <source>
        <dbReference type="ARBA" id="ARBA00022777"/>
    </source>
</evidence>
<dbReference type="InterPro" id="IPR042521">
    <property type="entry name" value="DYRK"/>
</dbReference>
<dbReference type="FunFam" id="3.30.10.30:FF:000001">
    <property type="entry name" value="Dual specificity tyrosine-phosphorylation-regulated kinase 2"/>
    <property type="match status" value="1"/>
</dbReference>
<dbReference type="EMBL" id="NBAG03000011">
    <property type="protein sequence ID" value="PNJ00405.1"/>
    <property type="molecule type" value="Genomic_DNA"/>
</dbReference>
<dbReference type="PROSITE" id="PS50011">
    <property type="entry name" value="PROTEIN_KINASE_DOM"/>
    <property type="match status" value="1"/>
</dbReference>
<dbReference type="InterPro" id="IPR017441">
    <property type="entry name" value="Protein_kinase_ATP_BS"/>
</dbReference>
<name>A0A2J8QVV0_PANTR</name>
<evidence type="ECO:0000256" key="4">
    <source>
        <dbReference type="ARBA" id="ARBA00022679"/>
    </source>
</evidence>
<dbReference type="EC" id="2.7.12.1" evidence="2"/>
<comment type="catalytic activity">
    <reaction evidence="10">
        <text>L-threonyl-[protein] + ATP = O-phospho-L-threonyl-[protein] + ADP + H(+)</text>
        <dbReference type="Rhea" id="RHEA:46608"/>
        <dbReference type="Rhea" id="RHEA-COMP:11060"/>
        <dbReference type="Rhea" id="RHEA-COMP:11605"/>
        <dbReference type="ChEBI" id="CHEBI:15378"/>
        <dbReference type="ChEBI" id="CHEBI:30013"/>
        <dbReference type="ChEBI" id="CHEBI:30616"/>
        <dbReference type="ChEBI" id="CHEBI:61977"/>
        <dbReference type="ChEBI" id="CHEBI:456216"/>
        <dbReference type="EC" id="2.7.12.1"/>
    </reaction>
</comment>
<dbReference type="GO" id="GO:0005524">
    <property type="term" value="F:ATP binding"/>
    <property type="evidence" value="ECO:0007669"/>
    <property type="project" value="UniProtKB-UniRule"/>
</dbReference>
<feature type="compositionally biased region" description="Polar residues" evidence="13">
    <location>
        <begin position="77"/>
        <end position="114"/>
    </location>
</feature>
<proteinExistence type="predicted"/>
<keyword evidence="6" id="KW-0418">Kinase</keyword>
<evidence type="ECO:0000256" key="9">
    <source>
        <dbReference type="ARBA" id="ARBA00049003"/>
    </source>
</evidence>
<evidence type="ECO:0000313" key="15">
    <source>
        <dbReference type="EMBL" id="PNJ00405.1"/>
    </source>
</evidence>
<feature type="non-terminal residue" evidence="15">
    <location>
        <position position="243"/>
    </location>
</feature>
<comment type="catalytic activity">
    <reaction evidence="11">
        <text>L-tyrosyl-[protein] + ATP = O-phospho-L-tyrosyl-[protein] + ADP + H(+)</text>
        <dbReference type="Rhea" id="RHEA:10596"/>
        <dbReference type="Rhea" id="RHEA-COMP:10136"/>
        <dbReference type="Rhea" id="RHEA-COMP:20101"/>
        <dbReference type="ChEBI" id="CHEBI:15378"/>
        <dbReference type="ChEBI" id="CHEBI:30616"/>
        <dbReference type="ChEBI" id="CHEBI:46858"/>
        <dbReference type="ChEBI" id="CHEBI:61978"/>
        <dbReference type="ChEBI" id="CHEBI:456216"/>
        <dbReference type="EC" id="2.7.12.1"/>
    </reaction>
</comment>
<evidence type="ECO:0000256" key="13">
    <source>
        <dbReference type="SAM" id="MobiDB-lite"/>
    </source>
</evidence>
<organism evidence="15">
    <name type="scientific">Pan troglodytes</name>
    <name type="common">Chimpanzee</name>
    <dbReference type="NCBI Taxonomy" id="9598"/>
    <lineage>
        <taxon>Eukaryota</taxon>
        <taxon>Metazoa</taxon>
        <taxon>Chordata</taxon>
        <taxon>Craniata</taxon>
        <taxon>Vertebrata</taxon>
        <taxon>Euteleostomi</taxon>
        <taxon>Mammalia</taxon>
        <taxon>Eutheria</taxon>
        <taxon>Euarchontoglires</taxon>
        <taxon>Primates</taxon>
        <taxon>Haplorrhini</taxon>
        <taxon>Catarrhini</taxon>
        <taxon>Hominidae</taxon>
        <taxon>Pan</taxon>
    </lineage>
</organism>
<dbReference type="AlphaFoldDB" id="A0A2J8QVV0"/>
<dbReference type="SUPFAM" id="SSF56112">
    <property type="entry name" value="Protein kinase-like (PK-like)"/>
    <property type="match status" value="1"/>
</dbReference>
<keyword evidence="5 12" id="KW-0547">Nucleotide-binding</keyword>
<dbReference type="PANTHER" id="PTHR24058:SF35">
    <property type="entry name" value="DUAL SPECIFICITY TYROSINE-PHOSPHORYLATION-REGULATED KINASE 3"/>
    <property type="match status" value="1"/>
</dbReference>
<dbReference type="Gene3D" id="3.30.200.20">
    <property type="entry name" value="Phosphorylase Kinase, domain 1"/>
    <property type="match status" value="1"/>
</dbReference>
<dbReference type="PANTHER" id="PTHR24058">
    <property type="entry name" value="DUAL SPECIFICITY PROTEIN KINASE"/>
    <property type="match status" value="1"/>
</dbReference>
<evidence type="ECO:0000256" key="5">
    <source>
        <dbReference type="ARBA" id="ARBA00022741"/>
    </source>
</evidence>
<evidence type="ECO:0000256" key="10">
    <source>
        <dbReference type="ARBA" id="ARBA00049308"/>
    </source>
</evidence>
<keyword evidence="8" id="KW-0829">Tyrosine-protein kinase</keyword>
<sequence>MKWKEKLGDGVYDTFMMIDETKCPPCPNVLCNPSEPPPPRRLNMTTEQFTRDHTQHFLDGGEMKVEQLFQEFGNRKSNTIQSDGISDSEKCSPTVSQGKSSDCLNTVKSNSSSKAPKVVPLTPEQALKQYKHHLTAYEKLEIINYPEIYFVGPNAKKRHGVIGGPNNGGYDDADGAYIHVPRDHLAYRYEVLKIIGKGSFGQVARVYDHKLRQYVALKMVRNEKRFHRQAAEEIRILEHLKKQ</sequence>
<keyword evidence="3" id="KW-0723">Serine/threonine-protein kinase</keyword>
<keyword evidence="7 12" id="KW-0067">ATP-binding</keyword>
<dbReference type="GO" id="GO:0004674">
    <property type="term" value="F:protein serine/threonine kinase activity"/>
    <property type="evidence" value="ECO:0007669"/>
    <property type="project" value="UniProtKB-KW"/>
</dbReference>
<evidence type="ECO:0000256" key="8">
    <source>
        <dbReference type="ARBA" id="ARBA00023137"/>
    </source>
</evidence>
<dbReference type="InterPro" id="IPR011009">
    <property type="entry name" value="Kinase-like_dom_sf"/>
</dbReference>
<dbReference type="Gene3D" id="3.30.10.30">
    <property type="entry name" value="DYRK"/>
    <property type="match status" value="1"/>
</dbReference>
<evidence type="ECO:0000256" key="2">
    <source>
        <dbReference type="ARBA" id="ARBA00013203"/>
    </source>
</evidence>
<dbReference type="InterPro" id="IPR050494">
    <property type="entry name" value="Ser_Thr_dual-spec_kinase"/>
</dbReference>
<evidence type="ECO:0000256" key="3">
    <source>
        <dbReference type="ARBA" id="ARBA00022527"/>
    </source>
</evidence>
<evidence type="ECO:0000256" key="1">
    <source>
        <dbReference type="ARBA" id="ARBA00001946"/>
    </source>
</evidence>
<reference evidence="15" key="1">
    <citation type="submission" date="2017-12" db="EMBL/GenBank/DDBJ databases">
        <title>High-resolution comparative analysis of great ape genomes.</title>
        <authorList>
            <person name="Pollen A."/>
            <person name="Hastie A."/>
            <person name="Hormozdiari F."/>
            <person name="Dougherty M."/>
            <person name="Liu R."/>
            <person name="Chaisson M."/>
            <person name="Hoppe E."/>
            <person name="Hill C."/>
            <person name="Pang A."/>
            <person name="Hillier L."/>
            <person name="Baker C."/>
            <person name="Armstrong J."/>
            <person name="Shendure J."/>
            <person name="Paten B."/>
            <person name="Wilson R."/>
            <person name="Chao H."/>
            <person name="Schneider V."/>
            <person name="Ventura M."/>
            <person name="Kronenberg Z."/>
            <person name="Murali S."/>
            <person name="Gordon D."/>
            <person name="Cantsilieris S."/>
            <person name="Munson K."/>
            <person name="Nelson B."/>
            <person name="Raja A."/>
            <person name="Underwood J."/>
            <person name="Diekhans M."/>
            <person name="Fiddes I."/>
            <person name="Haussler D."/>
            <person name="Eichler E."/>
        </authorList>
    </citation>
    <scope>NUCLEOTIDE SEQUENCE [LARGE SCALE GENOMIC DNA]</scope>
    <source>
        <strain evidence="15">Yerkes chimp pedigree #C0471</strain>
    </source>
</reference>
<gene>
    <name evidence="15" type="ORF">CK820_G0012805</name>
</gene>
<protein>
    <recommendedName>
        <fullName evidence="2">dual-specificity kinase</fullName>
        <ecNumber evidence="2">2.7.12.1</ecNumber>
    </recommendedName>
</protein>
<accession>A0A2J8QVV0</accession>
<dbReference type="GO" id="GO:0004713">
    <property type="term" value="F:protein tyrosine kinase activity"/>
    <property type="evidence" value="ECO:0007669"/>
    <property type="project" value="UniProtKB-KW"/>
</dbReference>
<feature type="region of interest" description="Disordered" evidence="13">
    <location>
        <begin position="77"/>
        <end position="117"/>
    </location>
</feature>
<comment type="cofactor">
    <cofactor evidence="1">
        <name>Mg(2+)</name>
        <dbReference type="ChEBI" id="CHEBI:18420"/>
    </cofactor>
</comment>
<keyword evidence="4" id="KW-0808">Transferase</keyword>
<comment type="caution">
    <text evidence="15">The sequence shown here is derived from an EMBL/GenBank/DDBJ whole genome shotgun (WGS) entry which is preliminary data.</text>
</comment>
<evidence type="ECO:0000256" key="11">
    <source>
        <dbReference type="ARBA" id="ARBA00051680"/>
    </source>
</evidence>
<feature type="binding site" evidence="12">
    <location>
        <position position="218"/>
    </location>
    <ligand>
        <name>ATP</name>
        <dbReference type="ChEBI" id="CHEBI:30616"/>
    </ligand>
</feature>
<feature type="domain" description="Protein kinase" evidence="14">
    <location>
        <begin position="189"/>
        <end position="243"/>
    </location>
</feature>
<dbReference type="PROSITE" id="PS00107">
    <property type="entry name" value="PROTEIN_KINASE_ATP"/>
    <property type="match status" value="1"/>
</dbReference>
<evidence type="ECO:0000256" key="12">
    <source>
        <dbReference type="PROSITE-ProRule" id="PRU10141"/>
    </source>
</evidence>
<evidence type="ECO:0000259" key="14">
    <source>
        <dbReference type="PROSITE" id="PS50011"/>
    </source>
</evidence>
<evidence type="ECO:0000256" key="7">
    <source>
        <dbReference type="ARBA" id="ARBA00022840"/>
    </source>
</evidence>
<dbReference type="InterPro" id="IPR000719">
    <property type="entry name" value="Prot_kinase_dom"/>
</dbReference>
<comment type="catalytic activity">
    <reaction evidence="9">
        <text>L-seryl-[protein] + ATP = O-phospho-L-seryl-[protein] + ADP + H(+)</text>
        <dbReference type="Rhea" id="RHEA:17989"/>
        <dbReference type="Rhea" id="RHEA-COMP:9863"/>
        <dbReference type="Rhea" id="RHEA-COMP:11604"/>
        <dbReference type="ChEBI" id="CHEBI:15378"/>
        <dbReference type="ChEBI" id="CHEBI:29999"/>
        <dbReference type="ChEBI" id="CHEBI:30616"/>
        <dbReference type="ChEBI" id="CHEBI:83421"/>
        <dbReference type="ChEBI" id="CHEBI:456216"/>
        <dbReference type="EC" id="2.7.12.1"/>
    </reaction>
</comment>
<dbReference type="GO" id="GO:0004712">
    <property type="term" value="F:protein serine/threonine/tyrosine kinase activity"/>
    <property type="evidence" value="ECO:0007669"/>
    <property type="project" value="UniProtKB-EC"/>
</dbReference>